<evidence type="ECO:0000259" key="7">
    <source>
        <dbReference type="Pfam" id="PF12632"/>
    </source>
</evidence>
<dbReference type="Proteomes" id="UP000317494">
    <property type="component" value="Unassembled WGS sequence"/>
</dbReference>
<evidence type="ECO:0000256" key="1">
    <source>
        <dbReference type="ARBA" id="ARBA00004308"/>
    </source>
</evidence>
<feature type="transmembrane region" description="Helical" evidence="6">
    <location>
        <begin position="90"/>
        <end position="112"/>
    </location>
</feature>
<dbReference type="VEuPathDB" id="FungiDB:SeMB42_g04250"/>
<feature type="transmembrane region" description="Helical" evidence="6">
    <location>
        <begin position="118"/>
        <end position="140"/>
    </location>
</feature>
<feature type="region of interest" description="Disordered" evidence="5">
    <location>
        <begin position="288"/>
        <end position="308"/>
    </location>
</feature>
<dbReference type="STRING" id="286115.A0A507D0E3"/>
<dbReference type="AlphaFoldDB" id="A0A507D0E3"/>
<keyword evidence="4 6" id="KW-0472">Membrane</keyword>
<evidence type="ECO:0000256" key="5">
    <source>
        <dbReference type="SAM" id="MobiDB-lite"/>
    </source>
</evidence>
<dbReference type="InterPro" id="IPR026859">
    <property type="entry name" value="Myosin-bd"/>
</dbReference>
<proteinExistence type="predicted"/>
<accession>A0A507D0E3</accession>
<evidence type="ECO:0000256" key="2">
    <source>
        <dbReference type="ARBA" id="ARBA00022692"/>
    </source>
</evidence>
<dbReference type="GO" id="GO:0017022">
    <property type="term" value="F:myosin binding"/>
    <property type="evidence" value="ECO:0007669"/>
    <property type="project" value="InterPro"/>
</dbReference>
<gene>
    <name evidence="8" type="ORF">SeLEV6574_g06696</name>
    <name evidence="9" type="ORF">SeMB42_g04250</name>
</gene>
<dbReference type="EMBL" id="QEAM01000400">
    <property type="protein sequence ID" value="TPX40295.1"/>
    <property type="molecule type" value="Genomic_DNA"/>
</dbReference>
<comment type="subcellular location">
    <subcellularLocation>
        <location evidence="1">Endomembrane system</location>
    </subcellularLocation>
</comment>
<dbReference type="Pfam" id="PF12632">
    <property type="entry name" value="Vezatin"/>
    <property type="match status" value="1"/>
</dbReference>
<dbReference type="EMBL" id="QEAN01000168">
    <property type="protein sequence ID" value="TPX44640.1"/>
    <property type="molecule type" value="Genomic_DNA"/>
</dbReference>
<evidence type="ECO:0000313" key="8">
    <source>
        <dbReference type="EMBL" id="TPX40295.1"/>
    </source>
</evidence>
<protein>
    <recommendedName>
        <fullName evidence="7">Myosin-binding domain-containing protein</fullName>
    </recommendedName>
</protein>
<organism evidence="9 10">
    <name type="scientific">Synchytrium endobioticum</name>
    <dbReference type="NCBI Taxonomy" id="286115"/>
    <lineage>
        <taxon>Eukaryota</taxon>
        <taxon>Fungi</taxon>
        <taxon>Fungi incertae sedis</taxon>
        <taxon>Chytridiomycota</taxon>
        <taxon>Chytridiomycota incertae sedis</taxon>
        <taxon>Chytridiomycetes</taxon>
        <taxon>Synchytriales</taxon>
        <taxon>Synchytriaceae</taxon>
        <taxon>Synchytrium</taxon>
    </lineage>
</organism>
<dbReference type="OrthoDB" id="2129019at2759"/>
<name>A0A507D0E3_9FUNG</name>
<comment type="caution">
    <text evidence="9">The sequence shown here is derived from an EMBL/GenBank/DDBJ whole genome shotgun (WGS) entry which is preliminary data.</text>
</comment>
<evidence type="ECO:0000313" key="11">
    <source>
        <dbReference type="Proteomes" id="UP000320475"/>
    </source>
</evidence>
<evidence type="ECO:0000313" key="9">
    <source>
        <dbReference type="EMBL" id="TPX44640.1"/>
    </source>
</evidence>
<feature type="region of interest" description="Disordered" evidence="5">
    <location>
        <begin position="406"/>
        <end position="434"/>
    </location>
</feature>
<feature type="domain" description="Myosin-binding" evidence="7">
    <location>
        <begin position="148"/>
        <end position="218"/>
    </location>
</feature>
<keyword evidence="2 6" id="KW-0812">Transmembrane</keyword>
<dbReference type="Proteomes" id="UP000320475">
    <property type="component" value="Unassembled WGS sequence"/>
</dbReference>
<keyword evidence="10" id="KW-1185">Reference proteome</keyword>
<evidence type="ECO:0000256" key="3">
    <source>
        <dbReference type="ARBA" id="ARBA00022989"/>
    </source>
</evidence>
<evidence type="ECO:0000256" key="4">
    <source>
        <dbReference type="ARBA" id="ARBA00023136"/>
    </source>
</evidence>
<sequence length="460" mass="52148">MAIEEFVVYDETPLAEYFRGLQELEHFMPSVTAKKNRASCWSCAWIQVKHLIIRIASAAPSSASVIDDCVAYLSTPNETLHSQLAYLEMLTNACIGVMIGLLAWPISLYFLHDIPLTHTSFIVLLVISLETVITKMFVIFDFHRLTLHFVVSVSRFEGAASRGIRLIQEAELVARGYRLSMPLAPISNIEKSFRASAKRFPRLRAMIRDSVIDLLKVLFEGTNRSESDDSIATLKELKEELYKVVVDLLSNGRFEETRQTKDVRVCKKRAELYALRIEREVERILTMKPGPDTASTNTMTLADRDSKPHSPFTRFLREASLVLDTAKSRLMLSHEYCNDDDLVLARQQFEMAGLELHELARKWEDASQMMPGRRDADVGDEQVVANAESSRSDTQVEEPTVFEGDASDVKARQGTRRVCKKASTQRASDSSRSEIHHQLQVVDELTQVISRRKQFIDDAS</sequence>
<keyword evidence="3 6" id="KW-1133">Transmembrane helix</keyword>
<reference evidence="10 11" key="1">
    <citation type="journal article" date="2019" name="Sci. Rep.">
        <title>Comparative genomics of chytrid fungi reveal insights into the obligate biotrophic and pathogenic lifestyle of Synchytrium endobioticum.</title>
        <authorList>
            <person name="van de Vossenberg B.T.L.H."/>
            <person name="Warris S."/>
            <person name="Nguyen H.D.T."/>
            <person name="van Gent-Pelzer M.P.E."/>
            <person name="Joly D.L."/>
            <person name="van de Geest H.C."/>
            <person name="Bonants P.J.M."/>
            <person name="Smith D.S."/>
            <person name="Levesque C.A."/>
            <person name="van der Lee T.A.J."/>
        </authorList>
    </citation>
    <scope>NUCLEOTIDE SEQUENCE [LARGE SCALE GENOMIC DNA]</scope>
    <source>
        <strain evidence="8 11">LEV6574</strain>
        <strain evidence="9 10">MB42</strain>
    </source>
</reference>
<evidence type="ECO:0000313" key="10">
    <source>
        <dbReference type="Proteomes" id="UP000317494"/>
    </source>
</evidence>
<dbReference type="GO" id="GO:0012505">
    <property type="term" value="C:endomembrane system"/>
    <property type="evidence" value="ECO:0007669"/>
    <property type="project" value="UniProtKB-SubCell"/>
</dbReference>
<evidence type="ECO:0000256" key="6">
    <source>
        <dbReference type="SAM" id="Phobius"/>
    </source>
</evidence>